<evidence type="ECO:0000259" key="1">
    <source>
        <dbReference type="PROSITE" id="PS50883"/>
    </source>
</evidence>
<dbReference type="InterPro" id="IPR050706">
    <property type="entry name" value="Cyclic-di-GMP_PDE-like"/>
</dbReference>
<feature type="domain" description="GGDEF" evidence="2">
    <location>
        <begin position="214"/>
        <end position="352"/>
    </location>
</feature>
<dbReference type="Pfam" id="PF00563">
    <property type="entry name" value="EAL"/>
    <property type="match status" value="1"/>
</dbReference>
<evidence type="ECO:0000313" key="3">
    <source>
        <dbReference type="EMBL" id="ODB98303.1"/>
    </source>
</evidence>
<dbReference type="PANTHER" id="PTHR33121:SF70">
    <property type="entry name" value="SIGNALING PROTEIN YKOW"/>
    <property type="match status" value="1"/>
</dbReference>
<sequence>MSDSRQIDTLNLISIQHELAMNIGVDSQLVPMVRHLMKVCLRRLSVRRAYLFLRLDDDELLPVEACSGPEKSVFFAMPADHQAEILETPQVGEWIVDFFRGELTSVEVTVFQFGRQFVYAYPLADNGVLVLDRSNTPLPDILVGALTPVFERLRQGCEAAIKHEQIIHEVERRRVAERRIEHLAFHDDLTGLPNRRHLLKQLNQLCEVGGSGQGYCALIYLGLDNFSDINESLGYQIGDAVLGAISKRIVIADEKLAASARLDGDEFGFLITDLSAEESAASERVVALTRWLLLQIEQPCELDQRTVTVAASAGIAIFKADDDQPQAVLSHGRSALRRAKSLGRNTIHLHDTSLDEETSHRLSLDSDMRSALKSGDFQLWLQPQVDQLGRMIGAETLIRWNHPDKGLLLPNSFIPMAEKSGFIVPLSEWVLIEACRLIRLLNAQGTWPAGAKLGVNLSAKQFHQPDFVNRVLTTIKERNISAEQIELELTERTLLDNVEEAIEKMQRLREAGLEISIDDFGTGYSSLAYLRRLPINRVKIDRAFVANIDSSTDDQAIVEVIISIARHFDMQVIAEGIDRPEALQTLVAMGCHQFQGYLFHRPMPLESFLALS</sequence>
<dbReference type="SUPFAM" id="SSF55073">
    <property type="entry name" value="Nucleotide cyclase"/>
    <property type="match status" value="1"/>
</dbReference>
<dbReference type="GO" id="GO:0071111">
    <property type="term" value="F:cyclic-guanylate-specific phosphodiesterase activity"/>
    <property type="evidence" value="ECO:0007669"/>
    <property type="project" value="InterPro"/>
</dbReference>
<dbReference type="InterPro" id="IPR035919">
    <property type="entry name" value="EAL_sf"/>
</dbReference>
<feature type="domain" description="EAL" evidence="1">
    <location>
        <begin position="361"/>
        <end position="612"/>
    </location>
</feature>
<evidence type="ECO:0000313" key="4">
    <source>
        <dbReference type="Proteomes" id="UP000094849"/>
    </source>
</evidence>
<dbReference type="Pfam" id="PF00990">
    <property type="entry name" value="GGDEF"/>
    <property type="match status" value="1"/>
</dbReference>
<dbReference type="CDD" id="cd01949">
    <property type="entry name" value="GGDEF"/>
    <property type="match status" value="1"/>
</dbReference>
<protein>
    <recommendedName>
        <fullName evidence="5">Diguanylate cyclase</fullName>
    </recommendedName>
</protein>
<dbReference type="STRING" id="1818881.A3196_17020"/>
<gene>
    <name evidence="3" type="ORF">A3196_17020</name>
</gene>
<dbReference type="InterPro" id="IPR000160">
    <property type="entry name" value="GGDEF_dom"/>
</dbReference>
<dbReference type="InterPro" id="IPR001633">
    <property type="entry name" value="EAL_dom"/>
</dbReference>
<dbReference type="InterPro" id="IPR029787">
    <property type="entry name" value="Nucleotide_cyclase"/>
</dbReference>
<dbReference type="Gene3D" id="3.30.70.270">
    <property type="match status" value="1"/>
</dbReference>
<dbReference type="PROSITE" id="PS50887">
    <property type="entry name" value="GGDEF"/>
    <property type="match status" value="1"/>
</dbReference>
<dbReference type="Gene3D" id="3.20.20.450">
    <property type="entry name" value="EAL domain"/>
    <property type="match status" value="1"/>
</dbReference>
<dbReference type="InterPro" id="IPR043128">
    <property type="entry name" value="Rev_trsase/Diguanyl_cyclase"/>
</dbReference>
<keyword evidence="4" id="KW-1185">Reference proteome</keyword>
<dbReference type="PANTHER" id="PTHR33121">
    <property type="entry name" value="CYCLIC DI-GMP PHOSPHODIESTERASE PDEF"/>
    <property type="match status" value="1"/>
</dbReference>
<comment type="caution">
    <text evidence="3">The sequence shown here is derived from an EMBL/GenBank/DDBJ whole genome shotgun (WGS) entry which is preliminary data.</text>
</comment>
<dbReference type="CDD" id="cd01948">
    <property type="entry name" value="EAL"/>
    <property type="match status" value="1"/>
</dbReference>
<dbReference type="SMART" id="SM00052">
    <property type="entry name" value="EAL"/>
    <property type="match status" value="1"/>
</dbReference>
<dbReference type="SMART" id="SM00267">
    <property type="entry name" value="GGDEF"/>
    <property type="match status" value="1"/>
</dbReference>
<dbReference type="NCBIfam" id="TIGR00254">
    <property type="entry name" value="GGDEF"/>
    <property type="match status" value="1"/>
</dbReference>
<dbReference type="SUPFAM" id="SSF141868">
    <property type="entry name" value="EAL domain-like"/>
    <property type="match status" value="1"/>
</dbReference>
<dbReference type="RefSeq" id="WP_069014644.1">
    <property type="nucleotide sequence ID" value="NZ_LVJW01000003.1"/>
</dbReference>
<dbReference type="PROSITE" id="PS50883">
    <property type="entry name" value="EAL"/>
    <property type="match status" value="1"/>
</dbReference>
<dbReference type="Proteomes" id="UP000094849">
    <property type="component" value="Unassembled WGS sequence"/>
</dbReference>
<proteinExistence type="predicted"/>
<evidence type="ECO:0008006" key="5">
    <source>
        <dbReference type="Google" id="ProtNLM"/>
    </source>
</evidence>
<organism evidence="3 4">
    <name type="scientific">Candidatus Thiodiazotropha endoloripes</name>
    <dbReference type="NCBI Taxonomy" id="1818881"/>
    <lineage>
        <taxon>Bacteria</taxon>
        <taxon>Pseudomonadati</taxon>
        <taxon>Pseudomonadota</taxon>
        <taxon>Gammaproteobacteria</taxon>
        <taxon>Chromatiales</taxon>
        <taxon>Sedimenticolaceae</taxon>
        <taxon>Candidatus Thiodiazotropha</taxon>
    </lineage>
</organism>
<reference evidence="3 4" key="1">
    <citation type="submission" date="2016-03" db="EMBL/GenBank/DDBJ databases">
        <title>Chemosynthetic sulphur-oxidizing symbionts of marine invertebrate animals are capable of nitrogen fixation.</title>
        <authorList>
            <person name="Petersen J.M."/>
            <person name="Kemper A."/>
            <person name="Gruber-Vodicka H."/>
            <person name="Cardini U."/>
            <person name="Geest Mvander."/>
            <person name="Kleiner M."/>
            <person name="Bulgheresi S."/>
            <person name="Fussmann M."/>
            <person name="Herbold C."/>
            <person name="Seah B.K.B."/>
            <person name="Antony C.Paul."/>
            <person name="Liu D."/>
            <person name="Belitz A."/>
            <person name="Weber M."/>
        </authorList>
    </citation>
    <scope>NUCLEOTIDE SEQUENCE [LARGE SCALE GENOMIC DNA]</scope>
    <source>
        <strain evidence="3">G_D</strain>
    </source>
</reference>
<dbReference type="EMBL" id="LVJZ01000003">
    <property type="protein sequence ID" value="ODB98303.1"/>
    <property type="molecule type" value="Genomic_DNA"/>
</dbReference>
<name>A0A1E2UU87_9GAMM</name>
<dbReference type="AlphaFoldDB" id="A0A1E2UU87"/>
<accession>A0A1E2UU87</accession>
<evidence type="ECO:0000259" key="2">
    <source>
        <dbReference type="PROSITE" id="PS50887"/>
    </source>
</evidence>